<proteinExistence type="predicted"/>
<dbReference type="Proteomes" id="UP000051658">
    <property type="component" value="Unassembled WGS sequence"/>
</dbReference>
<dbReference type="GO" id="GO:0016740">
    <property type="term" value="F:transferase activity"/>
    <property type="evidence" value="ECO:0007669"/>
    <property type="project" value="UniProtKB-KW"/>
</dbReference>
<dbReference type="Pfam" id="PF00874">
    <property type="entry name" value="PRD"/>
    <property type="match status" value="2"/>
</dbReference>
<dbReference type="InterPro" id="IPR027417">
    <property type="entry name" value="P-loop_NTPase"/>
</dbReference>
<keyword evidence="9" id="KW-1185">Reference proteome</keyword>
<sequence>MKRIQTIYEVLKKQGNKGLTTKEVSSLTSFSRNNVSSDLNELVRMGKARKESGKPVYYFPKEEKKTLSKERGFDLFLIENPSLSKAIEQAKAAVLYPPNGMNTLLLGETGTGKSMFAEMLFSFGKEMKRFTKNEQLISFNCADYSHNPQMLLAQLFGVKKNAFTGANDDRKGLIELANQGVLFLDEVHRLPPEGQEMLFTFMDKGTFRRLGETENERSSQVMIVAATTENPATTLLETFVRRMPMVIKLPNLKSRQLEERFALIKYFINQESAKLKEPITVSVNSLRAFLSYECRHNIGELKSDVQLACAKAYAEYLSNHAEKIQISALDLSEKVNAGLLLEVQHRKLWNKIIGINQRYFEFSGEATHYLEEPIDQQDIYELIDHKKVELTHLGISGKELEENLNKEIHLHFEEYMNQVKKDSNQRYIENLVDQRIISSVERMIQYAESQLETVFGNRVFYGLALHLEKAVSRVKKNHYYENQLFENTEESHPREYQVSYDCIRLFNQEFEIELPISEANYLTLFFVYGNHTKKQVQEVVHVFVVTHGESTATSIVNTVNQLLGEEYGIGFDVPLSEKPQDSLLRIKAYIQTHQIKAPILFMVDMGSLNTFGNEISKTFGIDTQTIQLVSTLHVLEAVRKAMLGYPLQAVYKETLAVNLLIEEELQEHSKKNSIKFAIVTICTTGEGTAKVLKNILTTELNFDEEVLEIIAINLIDKEDIYARLASLSKTYEIICIVSPFHLAFQYPHFDLVEVIEKSKIQEIQQLVDLAETYGKLGKTLAGQLKYVDSEEVVVDVKKLITALTIQFSIESNLNVLIGFAFHLACMIDREFGGEKGTEFLDKEFFMRKHADEIQLIQEALRSIEYKYQINISEDEVCYMVSFFINTH</sequence>
<dbReference type="PROSITE" id="PS51372">
    <property type="entry name" value="PRD_2"/>
    <property type="match status" value="2"/>
</dbReference>
<protein>
    <submittedName>
        <fullName evidence="8">Sigma L-dependent transcriptional regulator</fullName>
    </submittedName>
</protein>
<dbReference type="InterPro" id="IPR036390">
    <property type="entry name" value="WH_DNA-bd_sf"/>
</dbReference>
<dbReference type="SUPFAM" id="SSF46785">
    <property type="entry name" value="Winged helix' DNA-binding domain"/>
    <property type="match status" value="1"/>
</dbReference>
<dbReference type="InterPro" id="IPR036634">
    <property type="entry name" value="PRD_sf"/>
</dbReference>
<dbReference type="EMBL" id="JQBS01000006">
    <property type="protein sequence ID" value="KRN57537.1"/>
    <property type="molecule type" value="Genomic_DNA"/>
</dbReference>
<evidence type="ECO:0000259" key="7">
    <source>
        <dbReference type="PROSITE" id="PS51372"/>
    </source>
</evidence>
<dbReference type="SUPFAM" id="SSF52540">
    <property type="entry name" value="P-loop containing nucleoside triphosphate hydrolases"/>
    <property type="match status" value="1"/>
</dbReference>
<reference evidence="8 9" key="1">
    <citation type="journal article" date="2015" name="Genome Announc.">
        <title>Expanding the biotechnology potential of lactobacilli through comparative genomics of 213 strains and associated genera.</title>
        <authorList>
            <person name="Sun Z."/>
            <person name="Harris H.M."/>
            <person name="McCann A."/>
            <person name="Guo C."/>
            <person name="Argimon S."/>
            <person name="Zhang W."/>
            <person name="Yang X."/>
            <person name="Jeffery I.B."/>
            <person name="Cooney J.C."/>
            <person name="Kagawa T.F."/>
            <person name="Liu W."/>
            <person name="Song Y."/>
            <person name="Salvetti E."/>
            <person name="Wrobel A."/>
            <person name="Rasinkangas P."/>
            <person name="Parkhill J."/>
            <person name="Rea M.C."/>
            <person name="O'Sullivan O."/>
            <person name="Ritari J."/>
            <person name="Douillard F.P."/>
            <person name="Paul Ross R."/>
            <person name="Yang R."/>
            <person name="Briner A.E."/>
            <person name="Felis G.E."/>
            <person name="de Vos W.M."/>
            <person name="Barrangou R."/>
            <person name="Klaenhammer T.R."/>
            <person name="Caufield P.W."/>
            <person name="Cui Y."/>
            <person name="Zhang H."/>
            <person name="O'Toole P.W."/>
        </authorList>
    </citation>
    <scope>NUCLEOTIDE SEQUENCE [LARGE SCALE GENOMIC DNA]</scope>
    <source>
        <strain evidence="8 9">DSM 20623</strain>
    </source>
</reference>
<comment type="caution">
    <text evidence="8">The sequence shown here is derived from an EMBL/GenBank/DDBJ whole genome shotgun (WGS) entry which is preliminary data.</text>
</comment>
<dbReference type="SUPFAM" id="SSF63520">
    <property type="entry name" value="PTS-regulatory domain, PRD"/>
    <property type="match status" value="2"/>
</dbReference>
<gene>
    <name evidence="8" type="ORF">IV74_GL000057</name>
</gene>
<evidence type="ECO:0000256" key="3">
    <source>
        <dbReference type="ARBA" id="ARBA00022840"/>
    </source>
</evidence>
<dbReference type="PANTHER" id="PTHR32071">
    <property type="entry name" value="TRANSCRIPTIONAL REGULATORY PROTEIN"/>
    <property type="match status" value="1"/>
</dbReference>
<dbReference type="PATRIC" id="fig|1449336.4.peg.57"/>
<feature type="domain" description="PRD" evidence="7">
    <location>
        <begin position="431"/>
        <end position="536"/>
    </location>
</feature>
<accession>A0A0R2HXV6</accession>
<dbReference type="InterPro" id="IPR004701">
    <property type="entry name" value="PTS_EIIA_man-typ"/>
</dbReference>
<dbReference type="AlphaFoldDB" id="A0A0R2HXV6"/>
<dbReference type="InterPro" id="IPR003593">
    <property type="entry name" value="AAA+_ATPase"/>
</dbReference>
<dbReference type="SUPFAM" id="SSF53062">
    <property type="entry name" value="PTS system fructose IIA component-like"/>
    <property type="match status" value="1"/>
</dbReference>
<feature type="domain" description="PTS EIIA type-4" evidence="6">
    <location>
        <begin position="539"/>
        <end position="673"/>
    </location>
</feature>
<name>A0A0R2HXV6_CARDV</name>
<dbReference type="eggNOG" id="COG3933">
    <property type="taxonomic scope" value="Bacteria"/>
</dbReference>
<evidence type="ECO:0000313" key="8">
    <source>
        <dbReference type="EMBL" id="KRN57537.1"/>
    </source>
</evidence>
<dbReference type="Gene3D" id="1.10.1790.10">
    <property type="entry name" value="PRD domain"/>
    <property type="match status" value="2"/>
</dbReference>
<evidence type="ECO:0000259" key="5">
    <source>
        <dbReference type="PROSITE" id="PS50045"/>
    </source>
</evidence>
<dbReference type="RefSeq" id="WP_034572678.1">
    <property type="nucleotide sequence ID" value="NZ_JQBS01000006.1"/>
</dbReference>
<evidence type="ECO:0000256" key="1">
    <source>
        <dbReference type="ARBA" id="ARBA00022679"/>
    </source>
</evidence>
<dbReference type="PANTHER" id="PTHR32071:SF38">
    <property type="entry name" value="PSP OPERON TRANSCRIPTIONAL ACTIVATOR"/>
    <property type="match status" value="1"/>
</dbReference>
<dbReference type="SMART" id="SM00382">
    <property type="entry name" value="AAA"/>
    <property type="match status" value="1"/>
</dbReference>
<dbReference type="GO" id="GO:0006355">
    <property type="term" value="P:regulation of DNA-templated transcription"/>
    <property type="evidence" value="ECO:0007669"/>
    <property type="project" value="InterPro"/>
</dbReference>
<dbReference type="GO" id="GO:0003677">
    <property type="term" value="F:DNA binding"/>
    <property type="evidence" value="ECO:0007669"/>
    <property type="project" value="UniProtKB-KW"/>
</dbReference>
<evidence type="ECO:0000259" key="6">
    <source>
        <dbReference type="PROSITE" id="PS51096"/>
    </source>
</evidence>
<dbReference type="GO" id="GO:0005524">
    <property type="term" value="F:ATP binding"/>
    <property type="evidence" value="ECO:0007669"/>
    <property type="project" value="UniProtKB-KW"/>
</dbReference>
<dbReference type="GO" id="GO:0009401">
    <property type="term" value="P:phosphoenolpyruvate-dependent sugar phosphotransferase system"/>
    <property type="evidence" value="ECO:0007669"/>
    <property type="project" value="InterPro"/>
</dbReference>
<organism evidence="8 9">
    <name type="scientific">Carnobacterium divergens DSM 20623</name>
    <dbReference type="NCBI Taxonomy" id="1449336"/>
    <lineage>
        <taxon>Bacteria</taxon>
        <taxon>Bacillati</taxon>
        <taxon>Bacillota</taxon>
        <taxon>Bacilli</taxon>
        <taxon>Lactobacillales</taxon>
        <taxon>Carnobacteriaceae</taxon>
        <taxon>Carnobacterium</taxon>
    </lineage>
</organism>
<dbReference type="InterPro" id="IPR011608">
    <property type="entry name" value="PRD"/>
</dbReference>
<dbReference type="eggNOG" id="COG1221">
    <property type="taxonomic scope" value="Bacteria"/>
</dbReference>
<dbReference type="GO" id="GO:0016020">
    <property type="term" value="C:membrane"/>
    <property type="evidence" value="ECO:0007669"/>
    <property type="project" value="InterPro"/>
</dbReference>
<keyword evidence="2" id="KW-0547">Nucleotide-binding</keyword>
<dbReference type="Gene3D" id="3.40.50.300">
    <property type="entry name" value="P-loop containing nucleotide triphosphate hydrolases"/>
    <property type="match status" value="1"/>
</dbReference>
<dbReference type="InterPro" id="IPR002078">
    <property type="entry name" value="Sigma_54_int"/>
</dbReference>
<feature type="domain" description="PRD" evidence="7">
    <location>
        <begin position="787"/>
        <end position="887"/>
    </location>
</feature>
<keyword evidence="1" id="KW-0808">Transferase</keyword>
<dbReference type="InterPro" id="IPR036662">
    <property type="entry name" value="PTS_EIIA_man-typ_sf"/>
</dbReference>
<feature type="domain" description="Sigma-54 factor interaction" evidence="5">
    <location>
        <begin position="76"/>
        <end position="310"/>
    </location>
</feature>
<dbReference type="GeneID" id="89587639"/>
<evidence type="ECO:0000256" key="4">
    <source>
        <dbReference type="ARBA" id="ARBA00023125"/>
    </source>
</evidence>
<evidence type="ECO:0000256" key="2">
    <source>
        <dbReference type="ARBA" id="ARBA00022741"/>
    </source>
</evidence>
<dbReference type="CDD" id="cd00009">
    <property type="entry name" value="AAA"/>
    <property type="match status" value="1"/>
</dbReference>
<keyword evidence="3" id="KW-0067">ATP-binding</keyword>
<dbReference type="Pfam" id="PF03610">
    <property type="entry name" value="EIIA-man"/>
    <property type="match status" value="1"/>
</dbReference>
<dbReference type="Gene3D" id="3.40.50.510">
    <property type="entry name" value="Phosphotransferase system, mannose-type IIA component"/>
    <property type="match status" value="1"/>
</dbReference>
<dbReference type="PROSITE" id="PS51096">
    <property type="entry name" value="PTS_EIIA_TYPE_4"/>
    <property type="match status" value="1"/>
</dbReference>
<dbReference type="PROSITE" id="PS50045">
    <property type="entry name" value="SIGMA54_INTERACT_4"/>
    <property type="match status" value="1"/>
</dbReference>
<evidence type="ECO:0000313" key="9">
    <source>
        <dbReference type="Proteomes" id="UP000051658"/>
    </source>
</evidence>
<keyword evidence="4" id="KW-0238">DNA-binding</keyword>
<dbReference type="Pfam" id="PF00158">
    <property type="entry name" value="Sigma54_activat"/>
    <property type="match status" value="1"/>
</dbReference>